<name>A0ABM6TFG1_9CAUL</name>
<dbReference type="Pfam" id="PF04342">
    <property type="entry name" value="DMT_6"/>
    <property type="match status" value="1"/>
</dbReference>
<dbReference type="InterPro" id="IPR007437">
    <property type="entry name" value="DUF486"/>
</dbReference>
<keyword evidence="3" id="KW-1185">Reference proteome</keyword>
<dbReference type="SUPFAM" id="SSF103481">
    <property type="entry name" value="Multidrug resistance efflux transporter EmrE"/>
    <property type="match status" value="1"/>
</dbReference>
<evidence type="ECO:0000313" key="3">
    <source>
        <dbReference type="Proteomes" id="UP000240527"/>
    </source>
</evidence>
<feature type="transmembrane region" description="Helical" evidence="1">
    <location>
        <begin position="96"/>
        <end position="115"/>
    </location>
</feature>
<protein>
    <recommendedName>
        <fullName evidence="4">DMT family protein</fullName>
    </recommendedName>
</protein>
<dbReference type="InterPro" id="IPR037185">
    <property type="entry name" value="EmrE-like"/>
</dbReference>
<accession>A0ABM6TFG1</accession>
<dbReference type="EMBL" id="CP027850">
    <property type="protein sequence ID" value="AVQ01871.1"/>
    <property type="molecule type" value="Genomic_DNA"/>
</dbReference>
<feature type="transmembrane region" description="Helical" evidence="1">
    <location>
        <begin position="34"/>
        <end position="53"/>
    </location>
</feature>
<organism evidence="2 3">
    <name type="scientific">Caulobacter segnis</name>
    <dbReference type="NCBI Taxonomy" id="88688"/>
    <lineage>
        <taxon>Bacteria</taxon>
        <taxon>Pseudomonadati</taxon>
        <taxon>Pseudomonadota</taxon>
        <taxon>Alphaproteobacteria</taxon>
        <taxon>Caulobacterales</taxon>
        <taxon>Caulobacteraceae</taxon>
        <taxon>Caulobacter</taxon>
    </lineage>
</organism>
<evidence type="ECO:0000313" key="2">
    <source>
        <dbReference type="EMBL" id="AVQ01871.1"/>
    </source>
</evidence>
<keyword evidence="1" id="KW-0812">Transmembrane</keyword>
<reference evidence="2 3" key="1">
    <citation type="journal article" date="2015" name="Biotechnol. Bioeng.">
        <title>Genome sequence and phenotypic characterization of Caulobacter segnis.</title>
        <authorList>
            <person name="Patel S."/>
            <person name="Fletcher B."/>
            <person name="Scott D.C."/>
            <person name="Ely B."/>
        </authorList>
    </citation>
    <scope>NUCLEOTIDE SEQUENCE [LARGE SCALE GENOMIC DNA]</scope>
    <source>
        <strain evidence="2 3">TK0059</strain>
    </source>
</reference>
<feature type="transmembrane region" description="Helical" evidence="1">
    <location>
        <begin position="9"/>
        <end position="28"/>
    </location>
</feature>
<dbReference type="Proteomes" id="UP000240527">
    <property type="component" value="Chromosome"/>
</dbReference>
<dbReference type="PANTHER" id="PTHR38482">
    <property type="entry name" value="DMT FAMILY PROTEIN"/>
    <property type="match status" value="1"/>
</dbReference>
<sequence length="116" mass="12889">MSPLVLKIAPWLMLVASNVFMTFAWYGHLKHKSLALPVAILSSWMIALPEYMLAVPANRLGSSMYSTAQLKTGQEAITLIVFTLFSFFYLGEAIKWTTLVGFGLIVCGAAMVFFFK</sequence>
<evidence type="ECO:0008006" key="4">
    <source>
        <dbReference type="Google" id="ProtNLM"/>
    </source>
</evidence>
<evidence type="ECO:0000256" key="1">
    <source>
        <dbReference type="SAM" id="Phobius"/>
    </source>
</evidence>
<keyword evidence="1" id="KW-0472">Membrane</keyword>
<gene>
    <name evidence="2" type="ORF">B7G68_08425</name>
</gene>
<keyword evidence="1" id="KW-1133">Transmembrane helix</keyword>
<proteinExistence type="predicted"/>
<dbReference type="PIRSF" id="PIRSF021239">
    <property type="entry name" value="UCP021239"/>
    <property type="match status" value="1"/>
</dbReference>
<dbReference type="PANTHER" id="PTHR38482:SF1">
    <property type="entry name" value="DMT FAMILY PROTEIN"/>
    <property type="match status" value="1"/>
</dbReference>